<proteinExistence type="predicted"/>
<keyword evidence="3" id="KW-1185">Reference proteome</keyword>
<dbReference type="GO" id="GO:0005524">
    <property type="term" value="F:ATP binding"/>
    <property type="evidence" value="ECO:0007669"/>
    <property type="project" value="InterPro"/>
</dbReference>
<comment type="caution">
    <text evidence="2">The sequence shown here is derived from an EMBL/GenBank/DDBJ whole genome shotgun (WGS) entry which is preliminary data.</text>
</comment>
<dbReference type="EMBL" id="BMQK01000008">
    <property type="protein sequence ID" value="GGQ64898.1"/>
    <property type="molecule type" value="Genomic_DNA"/>
</dbReference>
<dbReference type="PANTHER" id="PTHR47962:SF5">
    <property type="entry name" value="ATP-DEPENDENT HELICASE LHR-RELATED"/>
    <property type="match status" value="1"/>
</dbReference>
<dbReference type="SUPFAM" id="SSF52540">
    <property type="entry name" value="P-loop containing nucleoside triphosphate hydrolases"/>
    <property type="match status" value="1"/>
</dbReference>
<sequence length="100" mass="10835">MSDVPPDPTDLLHPGLIHHIVNALGRPRLRPLQEESIAPLKNGADAVLIAPTASGKTEAACFPPLSRMAQENWEGTSVLYVCPLKALLNNLLPRLETYTS</sequence>
<dbReference type="PANTHER" id="PTHR47962">
    <property type="entry name" value="ATP-DEPENDENT HELICASE LHR-RELATED-RELATED"/>
    <property type="match status" value="1"/>
</dbReference>
<dbReference type="InterPro" id="IPR052511">
    <property type="entry name" value="ATP-dep_Helicase"/>
</dbReference>
<dbReference type="InterPro" id="IPR027417">
    <property type="entry name" value="P-loop_NTPase"/>
</dbReference>
<dbReference type="GO" id="GO:0003677">
    <property type="term" value="F:DNA binding"/>
    <property type="evidence" value="ECO:0007669"/>
    <property type="project" value="TreeGrafter"/>
</dbReference>
<organism evidence="2 3">
    <name type="scientific">Streptomyces ruber</name>
    <dbReference type="NCBI Taxonomy" id="83378"/>
    <lineage>
        <taxon>Bacteria</taxon>
        <taxon>Bacillati</taxon>
        <taxon>Actinomycetota</taxon>
        <taxon>Actinomycetes</taxon>
        <taxon>Kitasatosporales</taxon>
        <taxon>Streptomycetaceae</taxon>
        <taxon>Streptomyces</taxon>
    </lineage>
</organism>
<feature type="domain" description="DEAD/DEAH-box helicase" evidence="1">
    <location>
        <begin position="30"/>
        <end position="98"/>
    </location>
</feature>
<reference evidence="2" key="1">
    <citation type="journal article" date="2014" name="Int. J. Syst. Evol. Microbiol.">
        <title>Complete genome sequence of Corynebacterium casei LMG S-19264T (=DSM 44701T), isolated from a smear-ripened cheese.</title>
        <authorList>
            <consortium name="US DOE Joint Genome Institute (JGI-PGF)"/>
            <person name="Walter F."/>
            <person name="Albersmeier A."/>
            <person name="Kalinowski J."/>
            <person name="Ruckert C."/>
        </authorList>
    </citation>
    <scope>NUCLEOTIDE SEQUENCE</scope>
    <source>
        <strain evidence="2">JCM 3131</strain>
    </source>
</reference>
<dbReference type="Gene3D" id="3.40.50.300">
    <property type="entry name" value="P-loop containing nucleotide triphosphate hydrolases"/>
    <property type="match status" value="1"/>
</dbReference>
<reference evidence="2" key="2">
    <citation type="submission" date="2020-09" db="EMBL/GenBank/DDBJ databases">
        <authorList>
            <person name="Sun Q."/>
            <person name="Ohkuma M."/>
        </authorList>
    </citation>
    <scope>NUCLEOTIDE SEQUENCE</scope>
    <source>
        <strain evidence="2">JCM 3131</strain>
    </source>
</reference>
<dbReference type="Pfam" id="PF00270">
    <property type="entry name" value="DEAD"/>
    <property type="match status" value="1"/>
</dbReference>
<dbReference type="InterPro" id="IPR011545">
    <property type="entry name" value="DEAD/DEAH_box_helicase_dom"/>
</dbReference>
<evidence type="ECO:0000313" key="2">
    <source>
        <dbReference type="EMBL" id="GGQ64898.1"/>
    </source>
</evidence>
<accession>A0A918ESH8</accession>
<evidence type="ECO:0000259" key="1">
    <source>
        <dbReference type="Pfam" id="PF00270"/>
    </source>
</evidence>
<dbReference type="GO" id="GO:0016887">
    <property type="term" value="F:ATP hydrolysis activity"/>
    <property type="evidence" value="ECO:0007669"/>
    <property type="project" value="TreeGrafter"/>
</dbReference>
<gene>
    <name evidence="2" type="ORF">GCM10010145_38440</name>
</gene>
<dbReference type="AlphaFoldDB" id="A0A918ESH8"/>
<evidence type="ECO:0000313" key="3">
    <source>
        <dbReference type="Proteomes" id="UP000620156"/>
    </source>
</evidence>
<dbReference type="Proteomes" id="UP000620156">
    <property type="component" value="Unassembled WGS sequence"/>
</dbReference>
<protein>
    <recommendedName>
        <fullName evidence="1">DEAD/DEAH-box helicase domain-containing protein</fullName>
    </recommendedName>
</protein>
<name>A0A918ESH8_9ACTN</name>